<evidence type="ECO:0000259" key="2">
    <source>
        <dbReference type="PROSITE" id="PS50983"/>
    </source>
</evidence>
<dbReference type="OrthoDB" id="9775594at2"/>
<dbReference type="RefSeq" id="WP_128465449.1">
    <property type="nucleotide sequence ID" value="NZ_CP035108.1"/>
</dbReference>
<dbReference type="PROSITE" id="PS50983">
    <property type="entry name" value="FE_B12_PBP"/>
    <property type="match status" value="1"/>
</dbReference>
<dbReference type="AlphaFoldDB" id="A0A3R5YXX1"/>
<protein>
    <submittedName>
        <fullName evidence="3">ABC transporter substrate-binding protein</fullName>
    </submittedName>
</protein>
<dbReference type="InterPro" id="IPR002491">
    <property type="entry name" value="ABC_transptr_periplasmic_BD"/>
</dbReference>
<dbReference type="EMBL" id="CP035108">
    <property type="protein sequence ID" value="QAR32162.1"/>
    <property type="molecule type" value="Genomic_DNA"/>
</dbReference>
<feature type="signal peptide" evidence="1">
    <location>
        <begin position="1"/>
        <end position="19"/>
    </location>
</feature>
<dbReference type="SUPFAM" id="SSF53807">
    <property type="entry name" value="Helical backbone' metal receptor"/>
    <property type="match status" value="1"/>
</dbReference>
<gene>
    <name evidence="3" type="ORF">EP073_01735</name>
</gene>
<dbReference type="InterPro" id="IPR050902">
    <property type="entry name" value="ABC_Transporter_SBP"/>
</dbReference>
<name>A0A3R5YXX1_9BACT</name>
<evidence type="ECO:0000313" key="4">
    <source>
        <dbReference type="Proteomes" id="UP000287502"/>
    </source>
</evidence>
<keyword evidence="1" id="KW-0732">Signal</keyword>
<evidence type="ECO:0000313" key="3">
    <source>
        <dbReference type="EMBL" id="QAR32162.1"/>
    </source>
</evidence>
<feature type="chain" id="PRO_5018534547" evidence="1">
    <location>
        <begin position="20"/>
        <end position="352"/>
    </location>
</feature>
<evidence type="ECO:0000256" key="1">
    <source>
        <dbReference type="SAM" id="SignalP"/>
    </source>
</evidence>
<dbReference type="Proteomes" id="UP000287502">
    <property type="component" value="Chromosome"/>
</dbReference>
<dbReference type="PANTHER" id="PTHR30535:SF34">
    <property type="entry name" value="MOLYBDATE-BINDING PROTEIN MOLA"/>
    <property type="match status" value="1"/>
</dbReference>
<sequence>MARLIICLVALLLASQSWAKTVTDIFGRTVTVPDNVERIIALGSSMSFVTYLHAQKLAVGVEDVEKTADSTKPYVQANFEMVKDLPVIGKAGAVRIPNYERIISLKPDVVFIVSTDRGEPDLIQRKLSIPVVAVSYGMPNFDQDVFFRSIGLTAEVLGRQERAEELISYIKSLPAKLSYAPGKDAEAYLGGISFKGNQGLNSTAADFLPMKLARIKNITDAEKKRGQFFVNREYVLAKNPEIIFIDGNGLSLIADDVRKNPEFYARLRAFRNGQVFLLLPHTSYFSNPEMLYVNAFLMAKSAYPEKYGNIDPEEITDEILTAFNGKGMYGFLRKTTGGYGVLELTPDGIKIK</sequence>
<accession>A0A3R5YXX1</accession>
<dbReference type="Gene3D" id="3.40.50.1980">
    <property type="entry name" value="Nitrogenase molybdenum iron protein domain"/>
    <property type="match status" value="2"/>
</dbReference>
<organism evidence="3 4">
    <name type="scientific">Geovibrio thiophilus</name>
    <dbReference type="NCBI Taxonomy" id="139438"/>
    <lineage>
        <taxon>Bacteria</taxon>
        <taxon>Pseudomonadati</taxon>
        <taxon>Deferribacterota</taxon>
        <taxon>Deferribacteres</taxon>
        <taxon>Deferribacterales</taxon>
        <taxon>Geovibrionaceae</taxon>
        <taxon>Geovibrio</taxon>
    </lineage>
</organism>
<dbReference type="PANTHER" id="PTHR30535">
    <property type="entry name" value="VITAMIN B12-BINDING PROTEIN"/>
    <property type="match status" value="1"/>
</dbReference>
<proteinExistence type="predicted"/>
<feature type="domain" description="Fe/B12 periplasmic-binding" evidence="2">
    <location>
        <begin position="38"/>
        <end position="306"/>
    </location>
</feature>
<dbReference type="Pfam" id="PF01497">
    <property type="entry name" value="Peripla_BP_2"/>
    <property type="match status" value="1"/>
</dbReference>
<keyword evidence="4" id="KW-1185">Reference proteome</keyword>
<dbReference type="KEGG" id="gtl:EP073_01735"/>
<reference evidence="3 4" key="1">
    <citation type="submission" date="2019-01" db="EMBL/GenBank/DDBJ databases">
        <title>Geovibrio thiophilus DSM 11263, complete genome.</title>
        <authorList>
            <person name="Spring S."/>
            <person name="Bunk B."/>
            <person name="Sproer C."/>
        </authorList>
    </citation>
    <scope>NUCLEOTIDE SEQUENCE [LARGE SCALE GENOMIC DNA]</scope>
    <source>
        <strain evidence="3 4">DSM 11263</strain>
    </source>
</reference>